<evidence type="ECO:0000313" key="5">
    <source>
        <dbReference type="Proteomes" id="UP000010146"/>
    </source>
</evidence>
<accession>B7R5Q3</accession>
<reference evidence="4 5" key="2">
    <citation type="journal article" date="2015" name="BMC Genomics">
        <title>Analysis of three genomes within the thermophilic bacterial species Caldanaerobacter subterraneus with a focus on carbon monoxide dehydrogenase evolution and hydrolase diversity.</title>
        <authorList>
            <person name="Sant'Anna F.H."/>
            <person name="Lebedinsky A.V."/>
            <person name="Sokolova T.G."/>
            <person name="Robb F.T."/>
            <person name="Gonzalez J.M."/>
        </authorList>
    </citation>
    <scope>NUCLEOTIDE SEQUENCE [LARGE SCALE GENOMIC DNA]</scope>
    <source>
        <strain evidence="4 5">DSM 12653</strain>
    </source>
</reference>
<dbReference type="InterPro" id="IPR002616">
    <property type="entry name" value="tRNA_ribo_trans-like"/>
</dbReference>
<reference evidence="4 5" key="1">
    <citation type="submission" date="2008-07" db="EMBL/GenBank/DDBJ databases">
        <authorList>
            <person name="Gonzalez J."/>
            <person name="Sokolova T."/>
            <person name="Ferriera S."/>
            <person name="Johnson J."/>
            <person name="Kravitz S."/>
            <person name="Beeson K."/>
            <person name="Sutton G."/>
            <person name="Rogers Y.-H."/>
            <person name="Friedman R."/>
            <person name="Frazier M."/>
            <person name="Venter J.C."/>
        </authorList>
    </citation>
    <scope>NUCLEOTIDE SEQUENCE [LARGE SCALE GENOMIC DNA]</scope>
    <source>
        <strain evidence="4 5">DSM 12653</strain>
    </source>
</reference>
<dbReference type="GO" id="GO:0005829">
    <property type="term" value="C:cytosol"/>
    <property type="evidence" value="ECO:0007669"/>
    <property type="project" value="TreeGrafter"/>
</dbReference>
<dbReference type="AlphaFoldDB" id="B7R5Q3"/>
<dbReference type="Proteomes" id="UP000010146">
    <property type="component" value="Unassembled WGS sequence"/>
</dbReference>
<evidence type="ECO:0000313" key="4">
    <source>
        <dbReference type="EMBL" id="KKC29778.1"/>
    </source>
</evidence>
<evidence type="ECO:0000256" key="1">
    <source>
        <dbReference type="ARBA" id="ARBA00022694"/>
    </source>
</evidence>
<keyword evidence="2" id="KW-0671">Queuosine biosynthesis</keyword>
<dbReference type="PANTHER" id="PTHR46499:SF1">
    <property type="entry name" value="QUEUINE TRNA-RIBOSYLTRANSFERASE"/>
    <property type="match status" value="1"/>
</dbReference>
<dbReference type="InterPro" id="IPR050076">
    <property type="entry name" value="ArchSynthase1/Queuine_TRR"/>
</dbReference>
<dbReference type="SUPFAM" id="SSF51713">
    <property type="entry name" value="tRNA-guanine transglycosylase"/>
    <property type="match status" value="1"/>
</dbReference>
<dbReference type="EMBL" id="ABXP02000067">
    <property type="protein sequence ID" value="KKC29778.1"/>
    <property type="molecule type" value="Genomic_DNA"/>
</dbReference>
<reference evidence="5" key="3">
    <citation type="submission" date="2015-02" db="EMBL/GenBank/DDBJ databases">
        <title>Genome analysis of three genomes within the thermophilic hydrogenogenic bacterial species Caldanaerobacter subterraneus.</title>
        <authorList>
            <person name="Sant'Anna F.H."/>
            <person name="Lebedinsky A."/>
            <person name="Sokolova T."/>
            <person name="Robb F.T."/>
            <person name="Gonzalez J.M."/>
        </authorList>
    </citation>
    <scope>NUCLEOTIDE SEQUENCE [LARGE SCALE GENOMIC DNA]</scope>
    <source>
        <strain evidence="5">DSM 12653</strain>
    </source>
</reference>
<dbReference type="InterPro" id="IPR036511">
    <property type="entry name" value="TGT-like_sf"/>
</dbReference>
<proteinExistence type="predicted"/>
<dbReference type="GO" id="GO:0016740">
    <property type="term" value="F:transferase activity"/>
    <property type="evidence" value="ECO:0007669"/>
    <property type="project" value="UniProtKB-KW"/>
</dbReference>
<evidence type="ECO:0000256" key="2">
    <source>
        <dbReference type="ARBA" id="ARBA00022785"/>
    </source>
</evidence>
<gene>
    <name evidence="4" type="ORF">CDSM653_01152</name>
</gene>
<sequence>MGVGTPEDLIEGVIRGVDMFDCVLPTRIARNGTVFTSRGKLIVRDAPYAEDFSPLDEECDCYTCKNYSRAYLRHLFKAKEILAARLATYHNLYFLIKLMEKIREAIRQDRLLEFKEEFLKKYYGNREE</sequence>
<name>B7R5Q3_9THEO</name>
<evidence type="ECO:0000259" key="3">
    <source>
        <dbReference type="Pfam" id="PF01702"/>
    </source>
</evidence>
<dbReference type="PANTHER" id="PTHR46499">
    <property type="entry name" value="QUEUINE TRNA-RIBOSYLTRANSFERASE"/>
    <property type="match status" value="1"/>
</dbReference>
<dbReference type="NCBIfam" id="TIGR00449">
    <property type="entry name" value="tgt_general"/>
    <property type="match status" value="1"/>
</dbReference>
<dbReference type="GO" id="GO:0008616">
    <property type="term" value="P:tRNA queuosine(34) biosynthetic process"/>
    <property type="evidence" value="ECO:0007669"/>
    <property type="project" value="UniProtKB-KW"/>
</dbReference>
<dbReference type="Gene3D" id="3.20.20.105">
    <property type="entry name" value="Queuine tRNA-ribosyltransferase-like"/>
    <property type="match status" value="1"/>
</dbReference>
<keyword evidence="1" id="KW-0819">tRNA processing</keyword>
<feature type="domain" description="tRNA-guanine(15) transglycosylase-like" evidence="3">
    <location>
        <begin position="1"/>
        <end position="123"/>
    </location>
</feature>
<protein>
    <submittedName>
        <fullName evidence="4">Queuine tRNA-ribosyltransferase</fullName>
    </submittedName>
</protein>
<keyword evidence="4" id="KW-0808">Transferase</keyword>
<organism evidence="4 5">
    <name type="scientific">Caldanaerobacter subterraneus subsp. pacificus DSM 12653</name>
    <dbReference type="NCBI Taxonomy" id="391606"/>
    <lineage>
        <taxon>Bacteria</taxon>
        <taxon>Bacillati</taxon>
        <taxon>Bacillota</taxon>
        <taxon>Clostridia</taxon>
        <taxon>Thermoanaerobacterales</taxon>
        <taxon>Thermoanaerobacteraceae</taxon>
        <taxon>Caldanaerobacter</taxon>
    </lineage>
</organism>
<dbReference type="Pfam" id="PF01702">
    <property type="entry name" value="TGT"/>
    <property type="match status" value="1"/>
</dbReference>
<comment type="caution">
    <text evidence="4">The sequence shown here is derived from an EMBL/GenBank/DDBJ whole genome shotgun (WGS) entry which is preliminary data.</text>
</comment>